<dbReference type="Proteomes" id="UP000178615">
    <property type="component" value="Unassembled WGS sequence"/>
</dbReference>
<dbReference type="AlphaFoldDB" id="A0A1F4UJY7"/>
<comment type="caution">
    <text evidence="1">The sequence shown here is derived from an EMBL/GenBank/DDBJ whole genome shotgun (WGS) entry which is preliminary data.</text>
</comment>
<dbReference type="EMBL" id="MEUV01000045">
    <property type="protein sequence ID" value="OGC45229.1"/>
    <property type="molecule type" value="Genomic_DNA"/>
</dbReference>
<reference evidence="1 2" key="1">
    <citation type="journal article" date="2016" name="Nat. Commun.">
        <title>Thousands of microbial genomes shed light on interconnected biogeochemical processes in an aquifer system.</title>
        <authorList>
            <person name="Anantharaman K."/>
            <person name="Brown C.T."/>
            <person name="Hug L.A."/>
            <person name="Sharon I."/>
            <person name="Castelle C.J."/>
            <person name="Probst A.J."/>
            <person name="Thomas B.C."/>
            <person name="Singh A."/>
            <person name="Wilkins M.J."/>
            <person name="Karaoz U."/>
            <person name="Brodie E.L."/>
            <person name="Williams K.H."/>
            <person name="Hubbard S.S."/>
            <person name="Banfield J.F."/>
        </authorList>
    </citation>
    <scope>NUCLEOTIDE SEQUENCE [LARGE SCALE GENOMIC DNA]</scope>
</reference>
<protein>
    <submittedName>
        <fullName evidence="1">Uncharacterized protein</fullName>
    </submittedName>
</protein>
<evidence type="ECO:0000313" key="1">
    <source>
        <dbReference type="EMBL" id="OGC45229.1"/>
    </source>
</evidence>
<organism evidence="1 2">
    <name type="scientific">candidate division WWE3 bacterium RBG_19FT_COMBO_34_6</name>
    <dbReference type="NCBI Taxonomy" id="1802612"/>
    <lineage>
        <taxon>Bacteria</taxon>
        <taxon>Katanobacteria</taxon>
    </lineage>
</organism>
<gene>
    <name evidence="1" type="ORF">A2V49_01340</name>
</gene>
<proteinExistence type="predicted"/>
<accession>A0A1F4UJY7</accession>
<evidence type="ECO:0000313" key="2">
    <source>
        <dbReference type="Proteomes" id="UP000178615"/>
    </source>
</evidence>
<sequence length="81" mass="9358">MEGIEFIYEGVKYRVTDPNFYNRFSRVVLPDKRVLHINNWLAVKDTPVRPLSCDTVDHTYQDLSPEEIARRVGFCSVAVAV</sequence>
<name>A0A1F4UJY7_UNCKA</name>